<evidence type="ECO:0000256" key="5">
    <source>
        <dbReference type="PROSITE-ProRule" id="PRU00221"/>
    </source>
</evidence>
<dbReference type="EMBL" id="JASJQH010007131">
    <property type="protein sequence ID" value="KAK9717636.1"/>
    <property type="molecule type" value="Genomic_DNA"/>
</dbReference>
<dbReference type="PROSITE" id="PS00678">
    <property type="entry name" value="WD_REPEATS_1"/>
    <property type="match status" value="1"/>
</dbReference>
<reference evidence="8 9" key="1">
    <citation type="submission" date="2023-04" db="EMBL/GenBank/DDBJ databases">
        <title>Genome of Basidiobolus ranarum AG-B5.</title>
        <authorList>
            <person name="Stajich J.E."/>
            <person name="Carter-House D."/>
            <person name="Gryganskyi A."/>
        </authorList>
    </citation>
    <scope>NUCLEOTIDE SEQUENCE [LARGE SCALE GENOMIC DNA]</scope>
    <source>
        <strain evidence="8 9">AG-B5</strain>
    </source>
</reference>
<evidence type="ECO:0000256" key="6">
    <source>
        <dbReference type="SAM" id="MobiDB-lite"/>
    </source>
</evidence>
<dbReference type="PANTHER" id="PTHR14085">
    <property type="entry name" value="WD-REPEAT PROTEIN BING4"/>
    <property type="match status" value="1"/>
</dbReference>
<comment type="caution">
    <text evidence="8">The sequence shown here is derived from an EMBL/GenBank/DDBJ whole genome shotgun (WGS) entry which is preliminary data.</text>
</comment>
<evidence type="ECO:0000256" key="3">
    <source>
        <dbReference type="ARBA" id="ARBA00022737"/>
    </source>
</evidence>
<organism evidence="8 9">
    <name type="scientific">Basidiobolus ranarum</name>
    <dbReference type="NCBI Taxonomy" id="34480"/>
    <lineage>
        <taxon>Eukaryota</taxon>
        <taxon>Fungi</taxon>
        <taxon>Fungi incertae sedis</taxon>
        <taxon>Zoopagomycota</taxon>
        <taxon>Entomophthoromycotina</taxon>
        <taxon>Basidiobolomycetes</taxon>
        <taxon>Basidiobolales</taxon>
        <taxon>Basidiobolaceae</taxon>
        <taxon>Basidiobolus</taxon>
    </lineage>
</organism>
<dbReference type="InterPro" id="IPR040315">
    <property type="entry name" value="WDR46/Utp7"/>
</dbReference>
<feature type="repeat" description="WD" evidence="5">
    <location>
        <begin position="275"/>
        <end position="316"/>
    </location>
</feature>
<evidence type="ECO:0000313" key="8">
    <source>
        <dbReference type="EMBL" id="KAK9717636.1"/>
    </source>
</evidence>
<dbReference type="SMART" id="SM01033">
    <property type="entry name" value="BING4CT"/>
    <property type="match status" value="1"/>
</dbReference>
<dbReference type="SMART" id="SM00320">
    <property type="entry name" value="WD40"/>
    <property type="match status" value="4"/>
</dbReference>
<dbReference type="PROSITE" id="PS50294">
    <property type="entry name" value="WD_REPEATS_REGION"/>
    <property type="match status" value="1"/>
</dbReference>
<dbReference type="PANTHER" id="PTHR14085:SF3">
    <property type="entry name" value="WD REPEAT-CONTAINING PROTEIN 46"/>
    <property type="match status" value="1"/>
</dbReference>
<dbReference type="Gene3D" id="2.130.10.10">
    <property type="entry name" value="YVTN repeat-like/Quinoprotein amine dehydrogenase"/>
    <property type="match status" value="1"/>
</dbReference>
<accession>A0ABR2W282</accession>
<evidence type="ECO:0000313" key="9">
    <source>
        <dbReference type="Proteomes" id="UP001479436"/>
    </source>
</evidence>
<dbReference type="InterPro" id="IPR015943">
    <property type="entry name" value="WD40/YVTN_repeat-like_dom_sf"/>
</dbReference>
<protein>
    <submittedName>
        <fullName evidence="8">U3 small nucleolar RNA-associated protein 7</fullName>
    </submittedName>
</protein>
<dbReference type="Pfam" id="PF08149">
    <property type="entry name" value="BING4CT"/>
    <property type="match status" value="1"/>
</dbReference>
<sequence>MSDDQAQMTKVQSTKPGVQEEKDPNLEKLGKYSRGKPASLKGVKDKKLKGTTKRMEKKYYEAAYKAASSELLLTESAGFLEAEGMERTYKFTQKQLGENLDINSARKMFDLKLDQFGPYSMDYTNNGKYMLIGGQKGHVASFDWKAGKLGCEVHLGETVRDVKWLHNETMFAVAQKKYVYIYDQTGLEIHSMKKHVDVNKLDFLPYHFLLVTASNTGMLRYHDTSTGKLVVEHRTRLGRCNTLAQNPHNAVMNLGHANGTVTMWTPNMSTPVVKMLCHKGPVQAIAVDSSGNYMATSGLDGQLKIWDVRTYKDLHQYYTPTPASSLSISQLGLLGVGWGPHVSVWKDALKVKQESPYMTHLLPSKTVHDLQFCPFDDVLGFGHNGGVSSIVIPGAGEPNFDSLEANPFETTKQRQESEVHSLLNKIQPEMISLDPDFIGKINKFSKVVEDEEKKKQQEEALKDGGLKKKARGRNSALKRFIRKKQKNVIDIKKMEAEEKLQKQREDREKRRLGLDKSKSFSALDRFEVKKRKL</sequence>
<keyword evidence="9" id="KW-1185">Reference proteome</keyword>
<dbReference type="PROSITE" id="PS50082">
    <property type="entry name" value="WD_REPEATS_2"/>
    <property type="match status" value="1"/>
</dbReference>
<evidence type="ECO:0000259" key="7">
    <source>
        <dbReference type="SMART" id="SM01033"/>
    </source>
</evidence>
<keyword evidence="4" id="KW-0539">Nucleus</keyword>
<dbReference type="InterPro" id="IPR012952">
    <property type="entry name" value="BING4_C_dom"/>
</dbReference>
<feature type="compositionally biased region" description="Polar residues" evidence="6">
    <location>
        <begin position="1"/>
        <end position="16"/>
    </location>
</feature>
<dbReference type="InterPro" id="IPR036322">
    <property type="entry name" value="WD40_repeat_dom_sf"/>
</dbReference>
<keyword evidence="3" id="KW-0677">Repeat</keyword>
<feature type="compositionally biased region" description="Basic and acidic residues" evidence="6">
    <location>
        <begin position="18"/>
        <end position="30"/>
    </location>
</feature>
<gene>
    <name evidence="8" type="primary">utp7</name>
    <name evidence="8" type="ORF">K7432_006052</name>
</gene>
<evidence type="ECO:0000256" key="1">
    <source>
        <dbReference type="ARBA" id="ARBA00004604"/>
    </source>
</evidence>
<dbReference type="SUPFAM" id="SSF50978">
    <property type="entry name" value="WD40 repeat-like"/>
    <property type="match status" value="1"/>
</dbReference>
<feature type="region of interest" description="Disordered" evidence="6">
    <location>
        <begin position="1"/>
        <end position="49"/>
    </location>
</feature>
<evidence type="ECO:0000256" key="2">
    <source>
        <dbReference type="ARBA" id="ARBA00022574"/>
    </source>
</evidence>
<dbReference type="InterPro" id="IPR001680">
    <property type="entry name" value="WD40_rpt"/>
</dbReference>
<comment type="subcellular location">
    <subcellularLocation>
        <location evidence="1">Nucleus</location>
        <location evidence="1">Nucleolus</location>
    </subcellularLocation>
</comment>
<feature type="domain" description="BING4 C-terminal" evidence="7">
    <location>
        <begin position="356"/>
        <end position="435"/>
    </location>
</feature>
<evidence type="ECO:0000256" key="4">
    <source>
        <dbReference type="ARBA" id="ARBA00023242"/>
    </source>
</evidence>
<dbReference type="Proteomes" id="UP001479436">
    <property type="component" value="Unassembled WGS sequence"/>
</dbReference>
<dbReference type="InterPro" id="IPR019775">
    <property type="entry name" value="WD40_repeat_CS"/>
</dbReference>
<proteinExistence type="predicted"/>
<keyword evidence="2 5" id="KW-0853">WD repeat</keyword>
<dbReference type="Pfam" id="PF00400">
    <property type="entry name" value="WD40"/>
    <property type="match status" value="1"/>
</dbReference>
<name>A0ABR2W282_9FUNG</name>